<dbReference type="GO" id="GO:0046168">
    <property type="term" value="P:glycerol-3-phosphate catabolic process"/>
    <property type="evidence" value="ECO:0007669"/>
    <property type="project" value="InterPro"/>
</dbReference>
<reference evidence="5" key="1">
    <citation type="submission" date="2006-08" db="EMBL/GenBank/DDBJ databases">
        <title>Complete sequence of Alkalilimnicola ehrilichei MLHE-1.</title>
        <authorList>
            <person name="Copeland A."/>
            <person name="Lucas S."/>
            <person name="Lapidus A."/>
            <person name="Barry K."/>
            <person name="Detter J.C."/>
            <person name="Glavina del Rio T."/>
            <person name="Hammon N."/>
            <person name="Israni S."/>
            <person name="Dalin E."/>
            <person name="Tice H."/>
            <person name="Pitluck S."/>
            <person name="Sims D."/>
            <person name="Brettin T."/>
            <person name="Bruce D."/>
            <person name="Han C."/>
            <person name="Tapia R."/>
            <person name="Gilna P."/>
            <person name="Schmutz J."/>
            <person name="Larimer F."/>
            <person name="Land M."/>
            <person name="Hauser L."/>
            <person name="Kyrpides N."/>
            <person name="Mikhailova N."/>
            <person name="Oremland R.S."/>
            <person name="Hoeft S.E."/>
            <person name="Switzer-Blum J."/>
            <person name="Kulp T."/>
            <person name="King G."/>
            <person name="Tabita R."/>
            <person name="Witte B."/>
            <person name="Santini J.M."/>
            <person name="Basu P."/>
            <person name="Hollibaugh J.T."/>
            <person name="Xie G."/>
            <person name="Stolz J.F."/>
            <person name="Richardson P."/>
        </authorList>
    </citation>
    <scope>NUCLEOTIDE SEQUENCE [LARGE SCALE GENOMIC DNA]</scope>
    <source>
        <strain evidence="5">ATCC BAA-1101 / DSM 17681 / MLHE-1</strain>
    </source>
</reference>
<dbReference type="GO" id="GO:0051287">
    <property type="term" value="F:NAD binding"/>
    <property type="evidence" value="ECO:0007669"/>
    <property type="project" value="InterPro"/>
</dbReference>
<dbReference type="Pfam" id="PF07479">
    <property type="entry name" value="NAD_Gly3P_dh_C"/>
    <property type="match status" value="1"/>
</dbReference>
<name>Q0A5I3_ALKEH</name>
<gene>
    <name evidence="4" type="ordered locus">Mlg_2564</name>
</gene>
<dbReference type="AlphaFoldDB" id="Q0A5I3"/>
<dbReference type="SUPFAM" id="SSF48179">
    <property type="entry name" value="6-phosphogluconate dehydrogenase C-terminal domain-like"/>
    <property type="match status" value="1"/>
</dbReference>
<protein>
    <submittedName>
        <fullName evidence="4">NAD-dependent glycerol-3-phosphate dehydrogenase domain protein</fullName>
    </submittedName>
</protein>
<evidence type="ECO:0000313" key="4">
    <source>
        <dbReference type="EMBL" id="ABI57904.1"/>
    </source>
</evidence>
<dbReference type="GO" id="GO:0005975">
    <property type="term" value="P:carbohydrate metabolic process"/>
    <property type="evidence" value="ECO:0007669"/>
    <property type="project" value="InterPro"/>
</dbReference>
<sequence>MTERGGRILVLGTGRIGKAMAHLLGRRQPVVSWEGLPPDGSAPEPLEPLVHQAEFVFFCMPVVAHSDIAPRVAAALPDGAVCVTIAKGLDESGRTAAGILHQALGEGKALAAIYGPMIAEDLQADRLGFADLACPQRETFQQVRELFRGSALKLVHTTDLTGASWAVVLKNVYVPLIGAADELQLGDNVRGALTIDAFRELAAIVEALGGAPTSPYGLAGLGDFVGSATSADSHHRQLGRRLARGETRGLEGEGPHTLAMIDRHRLFDTEPYPLLNLARRMFADPPATADELRGYLEGWGE</sequence>
<organism evidence="4 5">
    <name type="scientific">Alkalilimnicola ehrlichii (strain ATCC BAA-1101 / DSM 17681 / MLHE-1)</name>
    <dbReference type="NCBI Taxonomy" id="187272"/>
    <lineage>
        <taxon>Bacteria</taxon>
        <taxon>Pseudomonadati</taxon>
        <taxon>Pseudomonadota</taxon>
        <taxon>Gammaproteobacteria</taxon>
        <taxon>Chromatiales</taxon>
        <taxon>Ectothiorhodospiraceae</taxon>
        <taxon>Alkalilimnicola</taxon>
    </lineage>
</organism>
<dbReference type="PANTHER" id="PTHR11728:SF1">
    <property type="entry name" value="GLYCEROL-3-PHOSPHATE DEHYDROGENASE [NAD(+)] 2, CHLOROPLASTIC"/>
    <property type="match status" value="1"/>
</dbReference>
<dbReference type="InterPro" id="IPR008927">
    <property type="entry name" value="6-PGluconate_DH-like_C_sf"/>
</dbReference>
<evidence type="ECO:0000313" key="5">
    <source>
        <dbReference type="Proteomes" id="UP000001962"/>
    </source>
</evidence>
<dbReference type="EMBL" id="CP000453">
    <property type="protein sequence ID" value="ABI57904.1"/>
    <property type="molecule type" value="Genomic_DNA"/>
</dbReference>
<dbReference type="SUPFAM" id="SSF51735">
    <property type="entry name" value="NAD(P)-binding Rossmann-fold domains"/>
    <property type="match status" value="1"/>
</dbReference>
<dbReference type="InterPro" id="IPR011128">
    <property type="entry name" value="G3P_DH_NAD-dep_N"/>
</dbReference>
<keyword evidence="5" id="KW-1185">Reference proteome</keyword>
<proteinExistence type="predicted"/>
<dbReference type="KEGG" id="aeh:Mlg_2564"/>
<evidence type="ECO:0000256" key="1">
    <source>
        <dbReference type="ARBA" id="ARBA00023002"/>
    </source>
</evidence>
<evidence type="ECO:0000259" key="3">
    <source>
        <dbReference type="Pfam" id="PF07479"/>
    </source>
</evidence>
<dbReference type="eggNOG" id="COG0240">
    <property type="taxonomic scope" value="Bacteria"/>
</dbReference>
<keyword evidence="1" id="KW-0560">Oxidoreductase</keyword>
<dbReference type="Proteomes" id="UP000001962">
    <property type="component" value="Chromosome"/>
</dbReference>
<feature type="domain" description="Glycerol-3-phosphate dehydrogenase NAD-dependent N-terminal" evidence="2">
    <location>
        <begin position="46"/>
        <end position="135"/>
    </location>
</feature>
<feature type="domain" description="Glycerol-3-phosphate dehydrogenase NAD-dependent C-terminal" evidence="3">
    <location>
        <begin position="159"/>
        <end position="247"/>
    </location>
</feature>
<dbReference type="PANTHER" id="PTHR11728">
    <property type="entry name" value="GLYCEROL-3-PHOSPHATE DEHYDROGENASE"/>
    <property type="match status" value="1"/>
</dbReference>
<evidence type="ECO:0000259" key="2">
    <source>
        <dbReference type="Pfam" id="PF01210"/>
    </source>
</evidence>
<dbReference type="Gene3D" id="3.40.50.720">
    <property type="entry name" value="NAD(P)-binding Rossmann-like Domain"/>
    <property type="match status" value="1"/>
</dbReference>
<dbReference type="HOGENOM" id="CLU_914969_0_0_6"/>
<accession>Q0A5I3</accession>
<dbReference type="GO" id="GO:0047952">
    <property type="term" value="F:glycerol-3-phosphate dehydrogenase [NAD(P)+] activity"/>
    <property type="evidence" value="ECO:0007669"/>
    <property type="project" value="TreeGrafter"/>
</dbReference>
<dbReference type="Pfam" id="PF01210">
    <property type="entry name" value="NAD_Gly3P_dh_N"/>
    <property type="match status" value="1"/>
</dbReference>
<dbReference type="InterPro" id="IPR013328">
    <property type="entry name" value="6PGD_dom2"/>
</dbReference>
<dbReference type="GO" id="GO:0005829">
    <property type="term" value="C:cytosol"/>
    <property type="evidence" value="ECO:0007669"/>
    <property type="project" value="TreeGrafter"/>
</dbReference>
<dbReference type="InterPro" id="IPR006109">
    <property type="entry name" value="G3P_DH_NAD-dep_C"/>
</dbReference>
<dbReference type="Gene3D" id="1.10.1040.10">
    <property type="entry name" value="N-(1-d-carboxylethyl)-l-norvaline Dehydrogenase, domain 2"/>
    <property type="match status" value="1"/>
</dbReference>
<dbReference type="RefSeq" id="WP_011630297.1">
    <property type="nucleotide sequence ID" value="NC_008340.1"/>
</dbReference>
<dbReference type="InterPro" id="IPR036291">
    <property type="entry name" value="NAD(P)-bd_dom_sf"/>
</dbReference>